<proteinExistence type="predicted"/>
<dbReference type="SMART" id="SM00184">
    <property type="entry name" value="RING"/>
    <property type="match status" value="1"/>
</dbReference>
<accession>A0AAN9ECX0</accession>
<keyword evidence="4 6" id="KW-0863">Zinc-finger</keyword>
<dbReference type="GO" id="GO:0008270">
    <property type="term" value="F:zinc ion binding"/>
    <property type="evidence" value="ECO:0007669"/>
    <property type="project" value="UniProtKB-KW"/>
</dbReference>
<dbReference type="SMART" id="SM00744">
    <property type="entry name" value="RINGv"/>
    <property type="match status" value="1"/>
</dbReference>
<dbReference type="Gene3D" id="3.30.40.10">
    <property type="entry name" value="Zinc/RING finger domain, C3HC4 (zinc finger)"/>
    <property type="match status" value="1"/>
</dbReference>
<sequence length="241" mass="27740">MMEVTYQFRLQQQQQQQQPPLLGYLNPTDLFKIKVTSTLRFADPNLPSLIVYSSPLFQTTITCPCKSVFHGDQQDFLRRYLPYSCASLLKYFSPQSLEHLSRNIVPQLQQIFHQHTHASNLGFKSKTSYDSDLNVFHSDLDILVDVPAEFIDEEESSMMQDDDYNVNMVPASIKDIKSLKTYVLPEQCNICMEKFHGEDDDDEVKITAMPCGHLFHNLCIVKWLKTSHTCPMCRCALSTSN</sequence>
<dbReference type="Proteomes" id="UP001372338">
    <property type="component" value="Unassembled WGS sequence"/>
</dbReference>
<dbReference type="EMBL" id="JAYWIO010000007">
    <property type="protein sequence ID" value="KAK7252258.1"/>
    <property type="molecule type" value="Genomic_DNA"/>
</dbReference>
<evidence type="ECO:0000256" key="6">
    <source>
        <dbReference type="PROSITE-ProRule" id="PRU00175"/>
    </source>
</evidence>
<dbReference type="AlphaFoldDB" id="A0AAN9ECX0"/>
<reference evidence="8 9" key="1">
    <citation type="submission" date="2024-01" db="EMBL/GenBank/DDBJ databases">
        <title>The genomes of 5 underutilized Papilionoideae crops provide insights into root nodulation and disease resistanc.</title>
        <authorList>
            <person name="Yuan L."/>
        </authorList>
    </citation>
    <scope>NUCLEOTIDE SEQUENCE [LARGE SCALE GENOMIC DNA]</scope>
    <source>
        <strain evidence="8">ZHUSHIDOU_FW_LH</strain>
        <tissue evidence="8">Leaf</tissue>
    </source>
</reference>
<evidence type="ECO:0000256" key="4">
    <source>
        <dbReference type="ARBA" id="ARBA00022771"/>
    </source>
</evidence>
<dbReference type="PROSITE" id="PS50089">
    <property type="entry name" value="ZF_RING_2"/>
    <property type="match status" value="1"/>
</dbReference>
<keyword evidence="5" id="KW-0862">Zinc</keyword>
<dbReference type="InterPro" id="IPR001841">
    <property type="entry name" value="Znf_RING"/>
</dbReference>
<evidence type="ECO:0000256" key="1">
    <source>
        <dbReference type="ARBA" id="ARBA00000900"/>
    </source>
</evidence>
<dbReference type="GO" id="GO:0061630">
    <property type="term" value="F:ubiquitin protein ligase activity"/>
    <property type="evidence" value="ECO:0007669"/>
    <property type="project" value="UniProtKB-EC"/>
</dbReference>
<evidence type="ECO:0000256" key="5">
    <source>
        <dbReference type="ARBA" id="ARBA00022833"/>
    </source>
</evidence>
<gene>
    <name evidence="8" type="ORF">RIF29_36085</name>
</gene>
<evidence type="ECO:0000259" key="7">
    <source>
        <dbReference type="PROSITE" id="PS50089"/>
    </source>
</evidence>
<dbReference type="PANTHER" id="PTHR15710:SF77">
    <property type="entry name" value="RING-H2 FINGER PROTEIN ATL21B"/>
    <property type="match status" value="1"/>
</dbReference>
<organism evidence="8 9">
    <name type="scientific">Crotalaria pallida</name>
    <name type="common">Smooth rattlebox</name>
    <name type="synonym">Crotalaria striata</name>
    <dbReference type="NCBI Taxonomy" id="3830"/>
    <lineage>
        <taxon>Eukaryota</taxon>
        <taxon>Viridiplantae</taxon>
        <taxon>Streptophyta</taxon>
        <taxon>Embryophyta</taxon>
        <taxon>Tracheophyta</taxon>
        <taxon>Spermatophyta</taxon>
        <taxon>Magnoliopsida</taxon>
        <taxon>eudicotyledons</taxon>
        <taxon>Gunneridae</taxon>
        <taxon>Pentapetalae</taxon>
        <taxon>rosids</taxon>
        <taxon>fabids</taxon>
        <taxon>Fabales</taxon>
        <taxon>Fabaceae</taxon>
        <taxon>Papilionoideae</taxon>
        <taxon>50 kb inversion clade</taxon>
        <taxon>genistoids sensu lato</taxon>
        <taxon>core genistoids</taxon>
        <taxon>Crotalarieae</taxon>
        <taxon>Crotalaria</taxon>
    </lineage>
</organism>
<comment type="catalytic activity">
    <reaction evidence="1">
        <text>S-ubiquitinyl-[E2 ubiquitin-conjugating enzyme]-L-cysteine + [acceptor protein]-L-lysine = [E2 ubiquitin-conjugating enzyme]-L-cysteine + N(6)-ubiquitinyl-[acceptor protein]-L-lysine.</text>
        <dbReference type="EC" id="2.3.2.27"/>
    </reaction>
</comment>
<dbReference type="EC" id="2.3.2.27" evidence="2"/>
<evidence type="ECO:0000313" key="9">
    <source>
        <dbReference type="Proteomes" id="UP001372338"/>
    </source>
</evidence>
<dbReference type="SUPFAM" id="SSF57850">
    <property type="entry name" value="RING/U-box"/>
    <property type="match status" value="1"/>
</dbReference>
<dbReference type="InterPro" id="IPR011016">
    <property type="entry name" value="Znf_RING-CH"/>
</dbReference>
<keyword evidence="9" id="KW-1185">Reference proteome</keyword>
<dbReference type="PANTHER" id="PTHR15710">
    <property type="entry name" value="E3 UBIQUITIN-PROTEIN LIGASE PRAJA"/>
    <property type="match status" value="1"/>
</dbReference>
<protein>
    <recommendedName>
        <fullName evidence="2">RING-type E3 ubiquitin transferase</fullName>
        <ecNumber evidence="2">2.3.2.27</ecNumber>
    </recommendedName>
</protein>
<name>A0AAN9ECX0_CROPI</name>
<dbReference type="Pfam" id="PF13639">
    <property type="entry name" value="zf-RING_2"/>
    <property type="match status" value="1"/>
</dbReference>
<evidence type="ECO:0000256" key="2">
    <source>
        <dbReference type="ARBA" id="ARBA00012483"/>
    </source>
</evidence>
<feature type="domain" description="RING-type" evidence="7">
    <location>
        <begin position="188"/>
        <end position="234"/>
    </location>
</feature>
<dbReference type="GO" id="GO:0005737">
    <property type="term" value="C:cytoplasm"/>
    <property type="evidence" value="ECO:0007669"/>
    <property type="project" value="TreeGrafter"/>
</dbReference>
<evidence type="ECO:0000313" key="8">
    <source>
        <dbReference type="EMBL" id="KAK7252258.1"/>
    </source>
</evidence>
<evidence type="ECO:0000256" key="3">
    <source>
        <dbReference type="ARBA" id="ARBA00022723"/>
    </source>
</evidence>
<keyword evidence="3" id="KW-0479">Metal-binding</keyword>
<comment type="caution">
    <text evidence="8">The sequence shown here is derived from an EMBL/GenBank/DDBJ whole genome shotgun (WGS) entry which is preliminary data.</text>
</comment>
<dbReference type="InterPro" id="IPR013083">
    <property type="entry name" value="Znf_RING/FYVE/PHD"/>
</dbReference>
<dbReference type="GO" id="GO:0016567">
    <property type="term" value="P:protein ubiquitination"/>
    <property type="evidence" value="ECO:0007669"/>
    <property type="project" value="TreeGrafter"/>
</dbReference>